<feature type="transmembrane region" description="Helical" evidence="5">
    <location>
        <begin position="80"/>
        <end position="99"/>
    </location>
</feature>
<keyword evidence="4 5" id="KW-0472">Membrane</keyword>
<evidence type="ECO:0000256" key="4">
    <source>
        <dbReference type="ARBA" id="ARBA00023136"/>
    </source>
</evidence>
<evidence type="ECO:0000259" key="6">
    <source>
        <dbReference type="Pfam" id="PF05241"/>
    </source>
</evidence>
<evidence type="ECO:0000256" key="1">
    <source>
        <dbReference type="ARBA" id="ARBA00004141"/>
    </source>
</evidence>
<accession>A0A9N8K8I6</accession>
<keyword evidence="8" id="KW-1185">Reference proteome</keyword>
<dbReference type="GO" id="GO:0016020">
    <property type="term" value="C:membrane"/>
    <property type="evidence" value="ECO:0007669"/>
    <property type="project" value="UniProtKB-SubCell"/>
</dbReference>
<reference evidence="7" key="1">
    <citation type="submission" date="2020-06" db="EMBL/GenBank/DDBJ databases">
        <authorList>
            <person name="Onetto C."/>
        </authorList>
    </citation>
    <scope>NUCLEOTIDE SEQUENCE</scope>
</reference>
<dbReference type="OrthoDB" id="5415655at2759"/>
<organism evidence="7 8">
    <name type="scientific">Aureobasidium mustum</name>
    <dbReference type="NCBI Taxonomy" id="2773714"/>
    <lineage>
        <taxon>Eukaryota</taxon>
        <taxon>Fungi</taxon>
        <taxon>Dikarya</taxon>
        <taxon>Ascomycota</taxon>
        <taxon>Pezizomycotina</taxon>
        <taxon>Dothideomycetes</taxon>
        <taxon>Dothideomycetidae</taxon>
        <taxon>Dothideales</taxon>
        <taxon>Saccotheciaceae</taxon>
        <taxon>Aureobasidium</taxon>
    </lineage>
</organism>
<sequence length="119" mass="13771">MPKHHGIESLVFPRSRNFHASAATKVSTPWKWLPVNENKAVFGHELLLYTSAPLRILRILVAEESISMAGNKAADTTYRWVYLFFFNTLWVWIPLWILYQGYGAFTSALNTTTLKQKKR</sequence>
<evidence type="ECO:0000313" key="7">
    <source>
        <dbReference type="EMBL" id="CAD0099172.1"/>
    </source>
</evidence>
<protein>
    <recommendedName>
        <fullName evidence="6">EXPERA domain-containing protein</fullName>
    </recommendedName>
</protein>
<dbReference type="InterPro" id="IPR033118">
    <property type="entry name" value="EXPERA"/>
</dbReference>
<comment type="subcellular location">
    <subcellularLocation>
        <location evidence="1">Membrane</location>
        <topology evidence="1">Multi-pass membrane protein</topology>
    </subcellularLocation>
</comment>
<dbReference type="AlphaFoldDB" id="A0A9N8K8I6"/>
<evidence type="ECO:0000313" key="8">
    <source>
        <dbReference type="Proteomes" id="UP000714618"/>
    </source>
</evidence>
<keyword evidence="3 5" id="KW-1133">Transmembrane helix</keyword>
<comment type="caution">
    <text evidence="7">The sequence shown here is derived from an EMBL/GenBank/DDBJ whole genome shotgun (WGS) entry which is preliminary data.</text>
</comment>
<gene>
    <name evidence="7" type="ORF">AWRI4233_LOCUS7996</name>
</gene>
<dbReference type="EMBL" id="CAIJEO010000010">
    <property type="protein sequence ID" value="CAD0099172.1"/>
    <property type="molecule type" value="Genomic_DNA"/>
</dbReference>
<keyword evidence="2 5" id="KW-0812">Transmembrane</keyword>
<feature type="domain" description="EXPERA" evidence="6">
    <location>
        <begin position="72"/>
        <end position="100"/>
    </location>
</feature>
<proteinExistence type="predicted"/>
<dbReference type="Pfam" id="PF05241">
    <property type="entry name" value="EBP"/>
    <property type="match status" value="1"/>
</dbReference>
<evidence type="ECO:0000256" key="5">
    <source>
        <dbReference type="SAM" id="Phobius"/>
    </source>
</evidence>
<evidence type="ECO:0000256" key="3">
    <source>
        <dbReference type="ARBA" id="ARBA00022989"/>
    </source>
</evidence>
<name>A0A9N8K8I6_9PEZI</name>
<evidence type="ECO:0000256" key="2">
    <source>
        <dbReference type="ARBA" id="ARBA00022692"/>
    </source>
</evidence>
<dbReference type="Proteomes" id="UP000714618">
    <property type="component" value="Unassembled WGS sequence"/>
</dbReference>